<dbReference type="CDD" id="cd09087">
    <property type="entry name" value="Ape1-like_AP-endo"/>
    <property type="match status" value="1"/>
</dbReference>
<feature type="active site" description="Proton donor/acceptor" evidence="7">
    <location>
        <position position="649"/>
    </location>
</feature>
<dbReference type="EMBL" id="JAPTSV010000002">
    <property type="protein sequence ID" value="KAJ1530244.1"/>
    <property type="molecule type" value="Genomic_DNA"/>
</dbReference>
<keyword evidence="10" id="KW-0227">DNA damage</keyword>
<dbReference type="InterPro" id="IPR004808">
    <property type="entry name" value="AP_endonuc_1"/>
</dbReference>
<evidence type="ECO:0000256" key="5">
    <source>
        <dbReference type="ARBA" id="ARBA00022801"/>
    </source>
</evidence>
<feature type="compositionally biased region" description="Basic and acidic residues" evidence="11">
    <location>
        <begin position="1"/>
        <end position="11"/>
    </location>
</feature>
<dbReference type="InterPro" id="IPR036397">
    <property type="entry name" value="RNaseH_sf"/>
</dbReference>
<keyword evidence="8" id="KW-0464">Manganese</keyword>
<feature type="region of interest" description="Disordered" evidence="11">
    <location>
        <begin position="1"/>
        <end position="79"/>
    </location>
</feature>
<dbReference type="Gene3D" id="3.30.420.10">
    <property type="entry name" value="Ribonuclease H-like superfamily/Ribonuclease H"/>
    <property type="match status" value="1"/>
</dbReference>
<keyword evidence="6 8" id="KW-0460">Magnesium</keyword>
<keyword evidence="4 8" id="KW-0479">Metal-binding</keyword>
<dbReference type="NCBIfam" id="TIGR00195">
    <property type="entry name" value="exoDNase_III"/>
    <property type="match status" value="1"/>
</dbReference>
<dbReference type="PROSITE" id="PS50994">
    <property type="entry name" value="INTEGRASE"/>
    <property type="match status" value="1"/>
</dbReference>
<comment type="cofactor">
    <cofactor evidence="2">
        <name>Mn(2+)</name>
        <dbReference type="ChEBI" id="CHEBI:29035"/>
    </cofactor>
</comment>
<dbReference type="PANTHER" id="PTHR22748">
    <property type="entry name" value="AP ENDONUCLEASE"/>
    <property type="match status" value="1"/>
</dbReference>
<feature type="binding site" evidence="8">
    <location>
        <position position="651"/>
    </location>
    <ligand>
        <name>Mg(2+)</name>
        <dbReference type="ChEBI" id="CHEBI:18420"/>
        <label>1</label>
    </ligand>
</feature>
<dbReference type="SUPFAM" id="SSF53098">
    <property type="entry name" value="Ribonuclease H-like"/>
    <property type="match status" value="1"/>
</dbReference>
<keyword evidence="5" id="KW-0378">Hydrolase</keyword>
<dbReference type="GO" id="GO:0015074">
    <property type="term" value="P:DNA integration"/>
    <property type="evidence" value="ECO:0007669"/>
    <property type="project" value="InterPro"/>
</dbReference>
<dbReference type="SUPFAM" id="SSF56219">
    <property type="entry name" value="DNase I-like"/>
    <property type="match status" value="1"/>
</dbReference>
<dbReference type="GO" id="GO:0006284">
    <property type="term" value="P:base-excision repair"/>
    <property type="evidence" value="ECO:0007669"/>
    <property type="project" value="TreeGrafter"/>
</dbReference>
<dbReference type="Gene3D" id="3.60.10.10">
    <property type="entry name" value="Endonuclease/exonuclease/phosphatase"/>
    <property type="match status" value="1"/>
</dbReference>
<keyword evidence="14" id="KW-1185">Reference proteome</keyword>
<dbReference type="InterPro" id="IPR020848">
    <property type="entry name" value="AP_endonuclease_F1_CS"/>
</dbReference>
<dbReference type="Gene3D" id="1.10.340.70">
    <property type="match status" value="1"/>
</dbReference>
<evidence type="ECO:0000256" key="8">
    <source>
        <dbReference type="PIRSR" id="PIRSR604808-2"/>
    </source>
</evidence>
<dbReference type="Pfam" id="PF17921">
    <property type="entry name" value="Integrase_H2C2"/>
    <property type="match status" value="1"/>
</dbReference>
<name>A0AAV7XUI5_9NEOP</name>
<dbReference type="GO" id="GO:0008081">
    <property type="term" value="F:phosphoric diester hydrolase activity"/>
    <property type="evidence" value="ECO:0007669"/>
    <property type="project" value="TreeGrafter"/>
</dbReference>
<feature type="binding site" evidence="8">
    <location>
        <position position="510"/>
    </location>
    <ligand>
        <name>Mg(2+)</name>
        <dbReference type="ChEBI" id="CHEBI:18420"/>
        <label>1</label>
    </ligand>
</feature>
<evidence type="ECO:0000256" key="4">
    <source>
        <dbReference type="ARBA" id="ARBA00022723"/>
    </source>
</evidence>
<feature type="active site" evidence="7">
    <location>
        <position position="609"/>
    </location>
</feature>
<sequence length="760" mass="85279">MALRSRLKDEIPAPPLEPPQSTVARSYNLRSRSASLSHSDNENDPLVPPNESSNPASSDDSPLHDLPLSPNHEKFSDVSQSYGLPDLASAQELDPVILEIKQQLLADPLCPASHKFQILNNVVFTKTNPPQVYVPSEMRPLLLHESHSSLLAGHLGQRKVLERLSAYYWPNKANSVIGYVQSCDLCSQFKTPTRSFGVLKPIVADYPMHIVSVDLKYMPLAASGHKYMAVFVDNYTKFATCYPMKTMTADEACEVLKDFVLTYGAFKILLTDYGSCFTASLFRKLLKSLNCAIDFSPVAFHSTSGASEAAIKSISNVITKYCNENLLYWPSLLKAAQFAVNTSKNFSLNIDSFSLLFGYTAMTPLNLLSACLPAHVKPTDKLLRHFELRTNSRSFLAAAHAKQKFYFDRRRKNTIYRLGQKVLVRRHITKKNKKFLRKFVGPAKILSRSGPSSYLVRVPHRNGWKTMKHHVHNIKTYYPRPAHLELPPPQHQLPCLASVTPPTLSLCSWNVNGLRSLFRRDNLEFFRAHTFDIIFLQETKCHSSVVAKWFKPLGYLSFSISSTNPGYAGVAIATRRPPTRVVTGFSDDFSMEARVITLYFDNFIVVSVYAPYAGLTLDKLRKKAEWFVQFNAFVATLLDSQLPVIIAGDLNVAATSLDIHPAELAISVAAATSTERQLFRNLMSLGFIDTFRFLHPTDPHCYTFWGFHPRRLPDNIGIRLDYILVSKPLARHISAASILPHVFGSDHAPVTLSLVPYKGK</sequence>
<dbReference type="GO" id="GO:0003677">
    <property type="term" value="F:DNA binding"/>
    <property type="evidence" value="ECO:0007669"/>
    <property type="project" value="InterPro"/>
</dbReference>
<dbReference type="InterPro" id="IPR005135">
    <property type="entry name" value="Endo/exonuclease/phosphatase"/>
</dbReference>
<comment type="cofactor">
    <cofactor evidence="8 10">
        <name>Mg(2+)</name>
        <dbReference type="ChEBI" id="CHEBI:18420"/>
    </cofactor>
    <cofactor evidence="8 10">
        <name>Mn(2+)</name>
        <dbReference type="ChEBI" id="CHEBI:29035"/>
    </cofactor>
    <text evidence="8 10">Probably binds two magnesium or manganese ions per subunit.</text>
</comment>
<evidence type="ECO:0000313" key="13">
    <source>
        <dbReference type="EMBL" id="KAJ1530244.1"/>
    </source>
</evidence>
<dbReference type="InterPro" id="IPR041588">
    <property type="entry name" value="Integrase_H2C2"/>
</dbReference>
<comment type="caution">
    <text evidence="13">The sequence shown here is derived from an EMBL/GenBank/DDBJ whole genome shotgun (WGS) entry which is preliminary data.</text>
</comment>
<feature type="binding site" evidence="8">
    <location>
        <position position="649"/>
    </location>
    <ligand>
        <name>Mg(2+)</name>
        <dbReference type="ChEBI" id="CHEBI:18420"/>
        <label>1</label>
    </ligand>
</feature>
<feature type="site" description="Important for catalytic activity" evidence="9">
    <location>
        <position position="721"/>
    </location>
</feature>
<feature type="domain" description="Integrase catalytic" evidence="12">
    <location>
        <begin position="203"/>
        <end position="372"/>
    </location>
</feature>
<dbReference type="GO" id="GO:0008311">
    <property type="term" value="F:double-stranded DNA 3'-5' DNA exonuclease activity"/>
    <property type="evidence" value="ECO:0007669"/>
    <property type="project" value="UniProtKB-EC"/>
</dbReference>
<feature type="compositionally biased region" description="Polar residues" evidence="11">
    <location>
        <begin position="19"/>
        <end position="38"/>
    </location>
</feature>
<keyword evidence="10" id="KW-0234">DNA repair</keyword>
<evidence type="ECO:0000256" key="1">
    <source>
        <dbReference type="ARBA" id="ARBA00000493"/>
    </source>
</evidence>
<dbReference type="GO" id="GO:0046872">
    <property type="term" value="F:metal ion binding"/>
    <property type="evidence" value="ECO:0007669"/>
    <property type="project" value="UniProtKB-KW"/>
</dbReference>
<evidence type="ECO:0000259" key="12">
    <source>
        <dbReference type="PROSITE" id="PS50994"/>
    </source>
</evidence>
<evidence type="ECO:0000256" key="6">
    <source>
        <dbReference type="ARBA" id="ARBA00022842"/>
    </source>
</evidence>
<dbReference type="InterPro" id="IPR036691">
    <property type="entry name" value="Endo/exonu/phosph_ase_sf"/>
</dbReference>
<feature type="binding site" evidence="8">
    <location>
        <position position="747"/>
    </location>
    <ligand>
        <name>Mg(2+)</name>
        <dbReference type="ChEBI" id="CHEBI:18420"/>
        <label>1</label>
    </ligand>
</feature>
<feature type="binding site" evidence="8">
    <location>
        <position position="746"/>
    </location>
    <ligand>
        <name>Mg(2+)</name>
        <dbReference type="ChEBI" id="CHEBI:18420"/>
        <label>1</label>
    </ligand>
</feature>
<feature type="compositionally biased region" description="Polar residues" evidence="11">
    <location>
        <begin position="50"/>
        <end position="60"/>
    </location>
</feature>
<dbReference type="PROSITE" id="PS00728">
    <property type="entry name" value="AP_NUCLEASE_F1_3"/>
    <property type="match status" value="1"/>
</dbReference>
<organism evidence="13 14">
    <name type="scientific">Megalurothrips usitatus</name>
    <name type="common">bean blossom thrips</name>
    <dbReference type="NCBI Taxonomy" id="439358"/>
    <lineage>
        <taxon>Eukaryota</taxon>
        <taxon>Metazoa</taxon>
        <taxon>Ecdysozoa</taxon>
        <taxon>Arthropoda</taxon>
        <taxon>Hexapoda</taxon>
        <taxon>Insecta</taxon>
        <taxon>Pterygota</taxon>
        <taxon>Neoptera</taxon>
        <taxon>Paraneoptera</taxon>
        <taxon>Thysanoptera</taxon>
        <taxon>Terebrantia</taxon>
        <taxon>Thripoidea</taxon>
        <taxon>Thripidae</taxon>
        <taxon>Megalurothrips</taxon>
    </lineage>
</organism>
<comment type="similarity">
    <text evidence="3 10">Belongs to the DNA repair enzymes AP/ExoA family.</text>
</comment>
<evidence type="ECO:0000256" key="7">
    <source>
        <dbReference type="PIRSR" id="PIRSR604808-1"/>
    </source>
</evidence>
<dbReference type="InterPro" id="IPR001584">
    <property type="entry name" value="Integrase_cat-core"/>
</dbReference>
<dbReference type="Pfam" id="PF03372">
    <property type="entry name" value="Exo_endo_phos"/>
    <property type="match status" value="1"/>
</dbReference>
<proteinExistence type="inferred from homology"/>
<feature type="site" description="Transition state stabilizer" evidence="9">
    <location>
        <position position="651"/>
    </location>
</feature>
<dbReference type="PANTHER" id="PTHR22748:SF6">
    <property type="entry name" value="DNA-(APURINIC OR APYRIMIDINIC SITE) ENDONUCLEASE"/>
    <property type="match status" value="1"/>
</dbReference>
<dbReference type="AlphaFoldDB" id="A0AAV7XUI5"/>
<evidence type="ECO:0000256" key="2">
    <source>
        <dbReference type="ARBA" id="ARBA00001936"/>
    </source>
</evidence>
<comment type="catalytic activity">
    <reaction evidence="1">
        <text>Exonucleolytic cleavage in the 3'- to 5'-direction to yield nucleoside 5'-phosphates.</text>
        <dbReference type="EC" id="3.1.11.2"/>
    </reaction>
</comment>
<feature type="binding site" evidence="8">
    <location>
        <position position="538"/>
    </location>
    <ligand>
        <name>Mg(2+)</name>
        <dbReference type="ChEBI" id="CHEBI:18420"/>
        <label>1</label>
    </ligand>
</feature>
<dbReference type="EC" id="3.1.-.-" evidence="10"/>
<accession>A0AAV7XUI5</accession>
<dbReference type="NCBIfam" id="TIGR00633">
    <property type="entry name" value="xth"/>
    <property type="match status" value="1"/>
</dbReference>
<dbReference type="GO" id="GO:0003906">
    <property type="term" value="F:DNA-(apurinic or apyrimidinic site) endonuclease activity"/>
    <property type="evidence" value="ECO:0007669"/>
    <property type="project" value="TreeGrafter"/>
</dbReference>
<dbReference type="PROSITE" id="PS51435">
    <property type="entry name" value="AP_NUCLEASE_F1_4"/>
    <property type="match status" value="1"/>
</dbReference>
<dbReference type="InterPro" id="IPR012337">
    <property type="entry name" value="RNaseH-like_sf"/>
</dbReference>
<feature type="site" description="Interaction with DNA substrate" evidence="9">
    <location>
        <position position="747"/>
    </location>
</feature>
<reference evidence="13" key="1">
    <citation type="submission" date="2022-12" db="EMBL/GenBank/DDBJ databases">
        <title>Chromosome-level genome assembly of the bean flower thrips Megalurothrips usitatus.</title>
        <authorList>
            <person name="Ma L."/>
            <person name="Liu Q."/>
            <person name="Li H."/>
            <person name="Cai W."/>
        </authorList>
    </citation>
    <scope>NUCLEOTIDE SEQUENCE</scope>
    <source>
        <strain evidence="13">Cailab_2022a</strain>
    </source>
</reference>
<dbReference type="PROSITE" id="PS00726">
    <property type="entry name" value="AP_NUCLEASE_F1_1"/>
    <property type="match status" value="1"/>
</dbReference>
<evidence type="ECO:0000256" key="9">
    <source>
        <dbReference type="PIRSR" id="PIRSR604808-3"/>
    </source>
</evidence>
<feature type="active site" description="Proton acceptor" evidence="7">
    <location>
        <position position="747"/>
    </location>
</feature>
<dbReference type="GO" id="GO:0005634">
    <property type="term" value="C:nucleus"/>
    <property type="evidence" value="ECO:0007669"/>
    <property type="project" value="TreeGrafter"/>
</dbReference>
<gene>
    <name evidence="13" type="ORF">ONE63_005167</name>
</gene>
<evidence type="ECO:0000256" key="10">
    <source>
        <dbReference type="RuleBase" id="RU362131"/>
    </source>
</evidence>
<evidence type="ECO:0000313" key="14">
    <source>
        <dbReference type="Proteomes" id="UP001075354"/>
    </source>
</evidence>
<evidence type="ECO:0000256" key="3">
    <source>
        <dbReference type="ARBA" id="ARBA00007092"/>
    </source>
</evidence>
<protein>
    <recommendedName>
        <fullName evidence="10">DNA-(apurinic or apyrimidinic site) endonuclease</fullName>
        <ecNumber evidence="10">3.1.-.-</ecNumber>
    </recommendedName>
</protein>
<dbReference type="Pfam" id="PF00665">
    <property type="entry name" value="rve"/>
    <property type="match status" value="1"/>
</dbReference>
<dbReference type="InterPro" id="IPR020847">
    <property type="entry name" value="AP_endonuclease_F1_BS"/>
</dbReference>
<dbReference type="Proteomes" id="UP001075354">
    <property type="component" value="Chromosome 2"/>
</dbReference>
<evidence type="ECO:0000256" key="11">
    <source>
        <dbReference type="SAM" id="MobiDB-lite"/>
    </source>
</evidence>